<dbReference type="RefSeq" id="WP_311794440.1">
    <property type="nucleotide sequence ID" value="NZ_JALDYZ010000008.1"/>
</dbReference>
<reference evidence="1" key="1">
    <citation type="submission" date="2022-03" db="EMBL/GenBank/DDBJ databases">
        <title>Fererhizobium litorale gen. nov., sp. nov., isolated from sandy sediments of the Sea of Japan seashore.</title>
        <authorList>
            <person name="Romanenko L."/>
            <person name="Kurilenko V."/>
            <person name="Otstavnykh N."/>
            <person name="Svetashev V."/>
            <person name="Tekutyeva L."/>
            <person name="Isaeva M."/>
            <person name="Mikhailov V."/>
        </authorList>
    </citation>
    <scope>NUCLEOTIDE SEQUENCE</scope>
    <source>
        <strain evidence="1">KMM 9576</strain>
    </source>
</reference>
<keyword evidence="2" id="KW-1185">Reference proteome</keyword>
<name>A0AAE3U362_9HYPH</name>
<dbReference type="EMBL" id="JALDYZ010000008">
    <property type="protein sequence ID" value="MDI7923382.1"/>
    <property type="molecule type" value="Genomic_DNA"/>
</dbReference>
<sequence length="165" mass="18274">MSRLSQMLTNEQNRSGRTEREIASEFGWGQQTFNTWKKGSVPRPKMFAAIARFLKLNEEQVAELAEEALTSTGNTKLPDVGVAILAREAGGQLVFDEPIGFAKPNIRGCYAVRVGGRHVWVNPKLRPVDGNEVVIRNGDEGRMATWPTAVEGDDEVHVVVLRETV</sequence>
<organism evidence="1 2">
    <name type="scientific">Ferirhizobium litorale</name>
    <dbReference type="NCBI Taxonomy" id="2927786"/>
    <lineage>
        <taxon>Bacteria</taxon>
        <taxon>Pseudomonadati</taxon>
        <taxon>Pseudomonadota</taxon>
        <taxon>Alphaproteobacteria</taxon>
        <taxon>Hyphomicrobiales</taxon>
        <taxon>Rhizobiaceae</taxon>
        <taxon>Ferirhizobium</taxon>
    </lineage>
</organism>
<gene>
    <name evidence="1" type="ORF">MRS75_14965</name>
</gene>
<dbReference type="Proteomes" id="UP001161580">
    <property type="component" value="Unassembled WGS sequence"/>
</dbReference>
<comment type="caution">
    <text evidence="1">The sequence shown here is derived from an EMBL/GenBank/DDBJ whole genome shotgun (WGS) entry which is preliminary data.</text>
</comment>
<dbReference type="AlphaFoldDB" id="A0AAE3U362"/>
<protein>
    <submittedName>
        <fullName evidence="1">XRE family transcriptional regulator</fullName>
    </submittedName>
</protein>
<evidence type="ECO:0000313" key="1">
    <source>
        <dbReference type="EMBL" id="MDI7923382.1"/>
    </source>
</evidence>
<accession>A0AAE3U362</accession>
<evidence type="ECO:0000313" key="2">
    <source>
        <dbReference type="Proteomes" id="UP001161580"/>
    </source>
</evidence>
<proteinExistence type="predicted"/>